<dbReference type="EMBL" id="CAVMJV010000030">
    <property type="protein sequence ID" value="CAK5076697.1"/>
    <property type="molecule type" value="Genomic_DNA"/>
</dbReference>
<accession>A0ACB0ZCB1</accession>
<sequence>MVAIIYLQYSSPPNFKLNERAENVEINELNGVKYTKYELSNIYKPKIRFSFCNEVSADGARFFVKIRKIKKLK</sequence>
<comment type="caution">
    <text evidence="1">The sequence shown here is derived from an EMBL/GenBank/DDBJ whole genome shotgun (WGS) entry which is preliminary data.</text>
</comment>
<organism evidence="1 2">
    <name type="scientific">Meloidogyne enterolobii</name>
    <name type="common">Root-knot nematode worm</name>
    <name type="synonym">Meloidogyne mayaguensis</name>
    <dbReference type="NCBI Taxonomy" id="390850"/>
    <lineage>
        <taxon>Eukaryota</taxon>
        <taxon>Metazoa</taxon>
        <taxon>Ecdysozoa</taxon>
        <taxon>Nematoda</taxon>
        <taxon>Chromadorea</taxon>
        <taxon>Rhabditida</taxon>
        <taxon>Tylenchina</taxon>
        <taxon>Tylenchomorpha</taxon>
        <taxon>Tylenchoidea</taxon>
        <taxon>Meloidogynidae</taxon>
        <taxon>Meloidogyninae</taxon>
        <taxon>Meloidogyne</taxon>
    </lineage>
</organism>
<gene>
    <name evidence="1" type="ORF">MENTE1834_LOCUS23569</name>
</gene>
<keyword evidence="2" id="KW-1185">Reference proteome</keyword>
<evidence type="ECO:0000313" key="1">
    <source>
        <dbReference type="EMBL" id="CAK5076697.1"/>
    </source>
</evidence>
<evidence type="ECO:0000313" key="2">
    <source>
        <dbReference type="Proteomes" id="UP001497535"/>
    </source>
</evidence>
<dbReference type="Proteomes" id="UP001497535">
    <property type="component" value="Unassembled WGS sequence"/>
</dbReference>
<reference evidence="1" key="1">
    <citation type="submission" date="2023-11" db="EMBL/GenBank/DDBJ databases">
        <authorList>
            <person name="Poullet M."/>
        </authorList>
    </citation>
    <scope>NUCLEOTIDE SEQUENCE</scope>
    <source>
        <strain evidence="1">E1834</strain>
    </source>
</reference>
<name>A0ACB0ZCB1_MELEN</name>
<protein>
    <submittedName>
        <fullName evidence="1">Uncharacterized protein</fullName>
    </submittedName>
</protein>
<proteinExistence type="predicted"/>